<dbReference type="FunFam" id="3.30.43.10:FF:000004">
    <property type="entry name" value="Berberine bridge enzyme-like 15"/>
    <property type="match status" value="1"/>
</dbReference>
<keyword evidence="6" id="KW-1015">Disulfide bond</keyword>
<dbReference type="InterPro" id="IPR016166">
    <property type="entry name" value="FAD-bd_PCMH"/>
</dbReference>
<evidence type="ECO:0000256" key="3">
    <source>
        <dbReference type="ARBA" id="ARBA00022630"/>
    </source>
</evidence>
<evidence type="ECO:0000313" key="10">
    <source>
        <dbReference type="EMBL" id="RYQ79212.1"/>
    </source>
</evidence>
<comment type="cofactor">
    <cofactor evidence="1">
        <name>FAD</name>
        <dbReference type="ChEBI" id="CHEBI:57692"/>
    </cofactor>
</comment>
<dbReference type="InterPro" id="IPR012951">
    <property type="entry name" value="BBE"/>
</dbReference>
<evidence type="ECO:0000259" key="9">
    <source>
        <dbReference type="PROSITE" id="PS51387"/>
    </source>
</evidence>
<dbReference type="Pfam" id="PF08031">
    <property type="entry name" value="BBE"/>
    <property type="match status" value="1"/>
</dbReference>
<evidence type="ECO:0000313" key="11">
    <source>
        <dbReference type="Proteomes" id="UP000289738"/>
    </source>
</evidence>
<keyword evidence="3" id="KW-0285">Flavoprotein</keyword>
<dbReference type="GO" id="GO:0016491">
    <property type="term" value="F:oxidoreductase activity"/>
    <property type="evidence" value="ECO:0007669"/>
    <property type="project" value="InterPro"/>
</dbReference>
<dbReference type="PANTHER" id="PTHR32448">
    <property type="entry name" value="OS08G0158400 PROTEIN"/>
    <property type="match status" value="1"/>
</dbReference>
<keyword evidence="5" id="KW-0274">FAD</keyword>
<dbReference type="InterPro" id="IPR006094">
    <property type="entry name" value="Oxid_FAD_bind_N"/>
</dbReference>
<evidence type="ECO:0000256" key="5">
    <source>
        <dbReference type="ARBA" id="ARBA00022827"/>
    </source>
</evidence>
<dbReference type="PROSITE" id="PS51387">
    <property type="entry name" value="FAD_PCMH"/>
    <property type="match status" value="1"/>
</dbReference>
<dbReference type="InterPro" id="IPR036318">
    <property type="entry name" value="FAD-bd_PCMH-like_sf"/>
</dbReference>
<comment type="caution">
    <text evidence="10">The sequence shown here is derived from an EMBL/GenBank/DDBJ whole genome shotgun (WGS) entry which is preliminary data.</text>
</comment>
<dbReference type="Gene3D" id="3.30.43.10">
    <property type="entry name" value="Uridine Diphospho-n-acetylenolpyruvylglucosamine Reductase, domain 2"/>
    <property type="match status" value="1"/>
</dbReference>
<dbReference type="SUPFAM" id="SSF56176">
    <property type="entry name" value="FAD-binding/transporter-associated domain-like"/>
    <property type="match status" value="1"/>
</dbReference>
<name>A0A444WPQ5_ARAHY</name>
<gene>
    <name evidence="10" type="ORF">Ahy_Scaffold6g107921</name>
</gene>
<dbReference type="Gene3D" id="3.40.462.20">
    <property type="match status" value="1"/>
</dbReference>
<keyword evidence="11" id="KW-1185">Reference proteome</keyword>
<dbReference type="GO" id="GO:1901696">
    <property type="term" value="P:cannabinoid biosynthetic process"/>
    <property type="evidence" value="ECO:0007669"/>
    <property type="project" value="UniProtKB-ARBA"/>
</dbReference>
<comment type="similarity">
    <text evidence="2">Belongs to the oxygen-dependent FAD-linked oxidoreductase family.</text>
</comment>
<reference evidence="10 11" key="1">
    <citation type="submission" date="2019-01" db="EMBL/GenBank/DDBJ databases">
        <title>Sequencing of cultivated peanut Arachis hypogaea provides insights into genome evolution and oil improvement.</title>
        <authorList>
            <person name="Chen X."/>
        </authorList>
    </citation>
    <scope>NUCLEOTIDE SEQUENCE [LARGE SCALE GENOMIC DNA]</scope>
    <source>
        <strain evidence="11">cv. Fuhuasheng</strain>
        <tissue evidence="10">Leaves</tissue>
    </source>
</reference>
<dbReference type="InterPro" id="IPR016169">
    <property type="entry name" value="FAD-bd_PCMH_sub2"/>
</dbReference>
<evidence type="ECO:0000256" key="7">
    <source>
        <dbReference type="ARBA" id="ARBA00023180"/>
    </source>
</evidence>
<evidence type="ECO:0000256" key="8">
    <source>
        <dbReference type="SAM" id="SignalP"/>
    </source>
</evidence>
<dbReference type="Gene3D" id="3.30.465.10">
    <property type="match status" value="1"/>
</dbReference>
<dbReference type="Proteomes" id="UP000289738">
    <property type="component" value="Unassembled WGS sequence"/>
</dbReference>
<organism evidence="10 11">
    <name type="scientific">Arachis hypogaea</name>
    <name type="common">Peanut</name>
    <dbReference type="NCBI Taxonomy" id="3818"/>
    <lineage>
        <taxon>Eukaryota</taxon>
        <taxon>Viridiplantae</taxon>
        <taxon>Streptophyta</taxon>
        <taxon>Embryophyta</taxon>
        <taxon>Tracheophyta</taxon>
        <taxon>Spermatophyta</taxon>
        <taxon>Magnoliopsida</taxon>
        <taxon>eudicotyledons</taxon>
        <taxon>Gunneridae</taxon>
        <taxon>Pentapetalae</taxon>
        <taxon>rosids</taxon>
        <taxon>fabids</taxon>
        <taxon>Fabales</taxon>
        <taxon>Fabaceae</taxon>
        <taxon>Papilionoideae</taxon>
        <taxon>50 kb inversion clade</taxon>
        <taxon>dalbergioids sensu lato</taxon>
        <taxon>Dalbergieae</taxon>
        <taxon>Pterocarpus clade</taxon>
        <taxon>Arachis</taxon>
    </lineage>
</organism>
<sequence length="562" mass="64011">MPKMRIIYTHNKIHYYLSLLNPFVLVLLSLLCSPSLSAANSAHNTFLHCLVNHYSDLSHPITSSIFTPNNALFSSVLQSYIRNLRFNTTTTRKPFLIITASHVSHVQSTIVCAQKHNKLMKIRSGGHDYEGVSYVAEEPFFLLDMFNLRAIEIDIETETAWVQAGATLGEIYHSIAQKSKIHAFPAGTCPTVGAGGHISGGGYGSLMRKYGLSIDHVIDAQIVDAQGRVLDRESMGEDLFWAIRGGGGASFCVILAFKLKLVRVPEKVTVFQVERTLEQNATDIVYDWQHFAPYTDSNLFIRVVLDVVNGTQKGRKTVRASFTSLFLGDSKSLVSLMSEAFPQMGLRQQDCIETTWIESVLFWTDIKISTPVEILLDRMPQSLHSLKRKSDYIKVPIPKEGLEGLWKLMIEFEDTILYGHPYGGRMDEIPSFETAFPHRKGNLWKLQYQANWNKEGKDVADYYIDLTRKLHKYMTPFVSKNPREAFFNYKDLDLGINHNGENSYVEGRVYGYEYFVDNFNRLVQIKNKVDPSNFFRNEQSIPTLPYEVILFNDAYSKLFIDL</sequence>
<evidence type="ECO:0000256" key="1">
    <source>
        <dbReference type="ARBA" id="ARBA00001974"/>
    </source>
</evidence>
<evidence type="ECO:0000256" key="6">
    <source>
        <dbReference type="ARBA" id="ARBA00023157"/>
    </source>
</evidence>
<dbReference type="Pfam" id="PF01565">
    <property type="entry name" value="FAD_binding_4"/>
    <property type="match status" value="1"/>
</dbReference>
<feature type="chain" id="PRO_5019552092" description="FAD-binding PCMH-type domain-containing protein" evidence="8">
    <location>
        <begin position="39"/>
        <end position="562"/>
    </location>
</feature>
<protein>
    <recommendedName>
        <fullName evidence="9">FAD-binding PCMH-type domain-containing protein</fullName>
    </recommendedName>
</protein>
<proteinExistence type="inferred from homology"/>
<dbReference type="InterPro" id="IPR016167">
    <property type="entry name" value="FAD-bd_PCMH_sub1"/>
</dbReference>
<keyword evidence="7" id="KW-0325">Glycoprotein</keyword>
<feature type="signal peptide" evidence="8">
    <location>
        <begin position="1"/>
        <end position="38"/>
    </location>
</feature>
<evidence type="ECO:0000256" key="2">
    <source>
        <dbReference type="ARBA" id="ARBA00005466"/>
    </source>
</evidence>
<feature type="domain" description="FAD-binding PCMH-type" evidence="9">
    <location>
        <begin position="90"/>
        <end position="264"/>
    </location>
</feature>
<dbReference type="AlphaFoldDB" id="A0A444WPQ5"/>
<keyword evidence="4 8" id="KW-0732">Signal</keyword>
<accession>A0A444WPQ5</accession>
<dbReference type="OrthoDB" id="407275at2759"/>
<evidence type="ECO:0000256" key="4">
    <source>
        <dbReference type="ARBA" id="ARBA00022729"/>
    </source>
</evidence>
<dbReference type="STRING" id="3818.A0A444WPQ5"/>
<dbReference type="GO" id="GO:0071949">
    <property type="term" value="F:FAD binding"/>
    <property type="evidence" value="ECO:0007669"/>
    <property type="project" value="InterPro"/>
</dbReference>
<dbReference type="EMBL" id="SDMP01000026">
    <property type="protein sequence ID" value="RYQ79212.1"/>
    <property type="molecule type" value="Genomic_DNA"/>
</dbReference>